<comment type="caution">
    <text evidence="1">The sequence shown here is derived from an EMBL/GenBank/DDBJ whole genome shotgun (WGS) entry which is preliminary data.</text>
</comment>
<dbReference type="RefSeq" id="WP_310229952.1">
    <property type="nucleotide sequence ID" value="NZ_JAVDUP010000002.1"/>
</dbReference>
<organism evidence="1 2">
    <name type="scientific">Rhizobium miluonense</name>
    <dbReference type="NCBI Taxonomy" id="411945"/>
    <lineage>
        <taxon>Bacteria</taxon>
        <taxon>Pseudomonadati</taxon>
        <taxon>Pseudomonadota</taxon>
        <taxon>Alphaproteobacteria</taxon>
        <taxon>Hyphomicrobiales</taxon>
        <taxon>Rhizobiaceae</taxon>
        <taxon>Rhizobium/Agrobacterium group</taxon>
        <taxon>Rhizobium</taxon>
    </lineage>
</organism>
<accession>A0ABU1SM02</accession>
<keyword evidence="2" id="KW-1185">Reference proteome</keyword>
<proteinExistence type="predicted"/>
<dbReference type="Proteomes" id="UP001250791">
    <property type="component" value="Unassembled WGS sequence"/>
</dbReference>
<evidence type="ECO:0000313" key="1">
    <source>
        <dbReference type="EMBL" id="MDR6900005.1"/>
    </source>
</evidence>
<reference evidence="1 2" key="1">
    <citation type="submission" date="2023-07" db="EMBL/GenBank/DDBJ databases">
        <title>Sorghum-associated microbial communities from plants grown in Nebraska, USA.</title>
        <authorList>
            <person name="Schachtman D."/>
        </authorList>
    </citation>
    <scope>NUCLEOTIDE SEQUENCE [LARGE SCALE GENOMIC DNA]</scope>
    <source>
        <strain evidence="1 2">3199</strain>
    </source>
</reference>
<name>A0ABU1SM02_9HYPH</name>
<dbReference type="EMBL" id="JAVDUP010000002">
    <property type="protein sequence ID" value="MDR6900005.1"/>
    <property type="molecule type" value="Genomic_DNA"/>
</dbReference>
<protein>
    <submittedName>
        <fullName evidence="1">Uncharacterized protein</fullName>
    </submittedName>
</protein>
<gene>
    <name evidence="1" type="ORF">J2W52_001620</name>
</gene>
<sequence>MMVNFTAKDILDALIGWSDDKIWASELAFFAGSRRIDFWTLEPAASQGFRASSYEIKISRADFKRDSDEKQSGALMFADRFWYVTPPGLLQKDELPFWAGLQEWDGAKFAIIRRAPKLQKAEPTWELLVSILRNSGDCRRDVGLLKAQLAYFQLKEEREKLWKKHADGRKFDRFIRNGTVENTAPRVLDASRAALNEKVRK</sequence>
<evidence type="ECO:0000313" key="2">
    <source>
        <dbReference type="Proteomes" id="UP001250791"/>
    </source>
</evidence>